<proteinExistence type="inferred from homology"/>
<dbReference type="Proteomes" id="UP000245712">
    <property type="component" value="Unassembled WGS sequence"/>
</dbReference>
<reference evidence="6 7" key="1">
    <citation type="submission" date="2018-05" db="EMBL/GenBank/DDBJ databases">
        <title>Genomic Encyclopedia of Type Strains, Phase IV (KMG-V): Genome sequencing to study the core and pangenomes of soil and plant-associated prokaryotes.</title>
        <authorList>
            <person name="Whitman W."/>
        </authorList>
    </citation>
    <scope>NUCLEOTIDE SEQUENCE [LARGE SCALE GENOMIC DNA]</scope>
    <source>
        <strain evidence="6 7">SCZa-39</strain>
    </source>
</reference>
<dbReference type="PANTHER" id="PTHR47151">
    <property type="entry name" value="LEU/ILE/VAL-BINDING ABC TRANSPORTER SUBUNIT"/>
    <property type="match status" value="1"/>
</dbReference>
<dbReference type="InterPro" id="IPR028081">
    <property type="entry name" value="Leu-bd"/>
</dbReference>
<keyword evidence="2" id="KW-0813">Transport</keyword>
<gene>
    <name evidence="6" type="ORF">C7402_104100</name>
</gene>
<dbReference type="InterPro" id="IPR028082">
    <property type="entry name" value="Peripla_BP_I"/>
</dbReference>
<keyword evidence="7" id="KW-1185">Reference proteome</keyword>
<dbReference type="InterPro" id="IPR000709">
    <property type="entry name" value="Leu_Ile_Val-bd"/>
</dbReference>
<keyword evidence="4" id="KW-0029">Amino-acid transport</keyword>
<keyword evidence="3" id="KW-0732">Signal</keyword>
<feature type="domain" description="Leucine-binding protein" evidence="5">
    <location>
        <begin position="45"/>
        <end position="375"/>
    </location>
</feature>
<protein>
    <submittedName>
        <fullName evidence="6">Amino acid/amide ABC transporter substrate-binding protein (HAAT family)</fullName>
    </submittedName>
</protein>
<sequence>MNLQNNGTPDAPRQRGTLHATLGAALFALAALAPGLVPGLAYGQTIKIGVPVPLSGSSAAAGTDIVNGAKLAAAKINAAGGVLGKQIELVPEDDACDAQTAVQAAQKLVDAGVVAVAGGYCSSAALPELTAFHRAGIPYVLDASTNPKLTEMGYDTVFRTIGRDDQQGPFAASFMKNALNVKRAAVIDDNTTYSKGLAQNTVEALKKMGVDVVYADSITPGQMDYSPTLTKVSSLKPDVIYYTGYFSEAGLLVKEARQVGLKMTFMGGDATNDPTLMKTAGPAADGMIITTSPLAQFLSGAHDYVDQYTKTYGQGPGPYSVYEYDAVGVTAKAIADAKSTKPADIAAALHKITNYPGLTGQIGFNPKGDRSRAVYITIIVRNDQFEPYQRQDASGKWVAMK</sequence>
<evidence type="ECO:0000256" key="3">
    <source>
        <dbReference type="ARBA" id="ARBA00022729"/>
    </source>
</evidence>
<dbReference type="SUPFAM" id="SSF53822">
    <property type="entry name" value="Periplasmic binding protein-like I"/>
    <property type="match status" value="1"/>
</dbReference>
<dbReference type="PANTHER" id="PTHR47151:SF2">
    <property type="entry name" value="AMINO ACID BINDING PROTEIN"/>
    <property type="match status" value="1"/>
</dbReference>
<evidence type="ECO:0000256" key="4">
    <source>
        <dbReference type="ARBA" id="ARBA00022970"/>
    </source>
</evidence>
<dbReference type="PRINTS" id="PR00337">
    <property type="entry name" value="LEUILEVALBP"/>
</dbReference>
<dbReference type="RefSeq" id="WP_116610528.1">
    <property type="nucleotide sequence ID" value="NZ_CAJZAT010000189.1"/>
</dbReference>
<evidence type="ECO:0000313" key="6">
    <source>
        <dbReference type="EMBL" id="PVX84857.1"/>
    </source>
</evidence>
<evidence type="ECO:0000256" key="1">
    <source>
        <dbReference type="ARBA" id="ARBA00010062"/>
    </source>
</evidence>
<dbReference type="EMBL" id="QEOB01000004">
    <property type="protein sequence ID" value="PVX84857.1"/>
    <property type="molecule type" value="Genomic_DNA"/>
</dbReference>
<comment type="similarity">
    <text evidence="1">Belongs to the leucine-binding protein family.</text>
</comment>
<dbReference type="CDD" id="cd06342">
    <property type="entry name" value="PBP1_ABC_LIVBP-like"/>
    <property type="match status" value="1"/>
</dbReference>
<evidence type="ECO:0000259" key="5">
    <source>
        <dbReference type="Pfam" id="PF13458"/>
    </source>
</evidence>
<name>A0ABX5KQK2_9BURK</name>
<organism evidence="6 7">
    <name type="scientific">Paraburkholderia unamae</name>
    <dbReference type="NCBI Taxonomy" id="219649"/>
    <lineage>
        <taxon>Bacteria</taxon>
        <taxon>Pseudomonadati</taxon>
        <taxon>Pseudomonadota</taxon>
        <taxon>Betaproteobacteria</taxon>
        <taxon>Burkholderiales</taxon>
        <taxon>Burkholderiaceae</taxon>
        <taxon>Paraburkholderia</taxon>
    </lineage>
</organism>
<evidence type="ECO:0000256" key="2">
    <source>
        <dbReference type="ARBA" id="ARBA00022448"/>
    </source>
</evidence>
<dbReference type="Gene3D" id="3.40.50.2300">
    <property type="match status" value="2"/>
</dbReference>
<accession>A0ABX5KQK2</accession>
<comment type="caution">
    <text evidence="6">The sequence shown here is derived from an EMBL/GenBank/DDBJ whole genome shotgun (WGS) entry which is preliminary data.</text>
</comment>
<dbReference type="Pfam" id="PF13458">
    <property type="entry name" value="Peripla_BP_6"/>
    <property type="match status" value="1"/>
</dbReference>
<evidence type="ECO:0000313" key="7">
    <source>
        <dbReference type="Proteomes" id="UP000245712"/>
    </source>
</evidence>